<name>A0A8K1GJ07_9PASS</name>
<evidence type="ECO:0000313" key="1">
    <source>
        <dbReference type="EMBL" id="TRZ18460.1"/>
    </source>
</evidence>
<organism evidence="1 2">
    <name type="scientific">Zosterops borbonicus</name>
    <dbReference type="NCBI Taxonomy" id="364589"/>
    <lineage>
        <taxon>Eukaryota</taxon>
        <taxon>Metazoa</taxon>
        <taxon>Chordata</taxon>
        <taxon>Craniata</taxon>
        <taxon>Vertebrata</taxon>
        <taxon>Euteleostomi</taxon>
        <taxon>Archelosauria</taxon>
        <taxon>Archosauria</taxon>
        <taxon>Dinosauria</taxon>
        <taxon>Saurischia</taxon>
        <taxon>Theropoda</taxon>
        <taxon>Coelurosauria</taxon>
        <taxon>Aves</taxon>
        <taxon>Neognathae</taxon>
        <taxon>Neoaves</taxon>
        <taxon>Telluraves</taxon>
        <taxon>Australaves</taxon>
        <taxon>Passeriformes</taxon>
        <taxon>Sylvioidea</taxon>
        <taxon>Zosteropidae</taxon>
        <taxon>Zosterops</taxon>
    </lineage>
</organism>
<proteinExistence type="predicted"/>
<feature type="non-terminal residue" evidence="1">
    <location>
        <position position="53"/>
    </location>
</feature>
<dbReference type="Proteomes" id="UP000796761">
    <property type="component" value="Unassembled WGS sequence"/>
</dbReference>
<protein>
    <submittedName>
        <fullName evidence="1">Uncharacterized protein</fullName>
    </submittedName>
</protein>
<evidence type="ECO:0000313" key="2">
    <source>
        <dbReference type="Proteomes" id="UP000796761"/>
    </source>
</evidence>
<accession>A0A8K1GJ07</accession>
<dbReference type="AlphaFoldDB" id="A0A8K1GJ07"/>
<reference evidence="1" key="1">
    <citation type="submission" date="2019-04" db="EMBL/GenBank/DDBJ databases">
        <title>Genome assembly of Zosterops borbonicus 15179.</title>
        <authorList>
            <person name="Leroy T."/>
            <person name="Anselmetti Y."/>
            <person name="Tilak M.-K."/>
            <person name="Nabholz B."/>
        </authorList>
    </citation>
    <scope>NUCLEOTIDE SEQUENCE</scope>
    <source>
        <strain evidence="1">HGM_15179</strain>
        <tissue evidence="1">Muscle</tissue>
    </source>
</reference>
<keyword evidence="2" id="KW-1185">Reference proteome</keyword>
<comment type="caution">
    <text evidence="1">The sequence shown here is derived from an EMBL/GenBank/DDBJ whole genome shotgun (WGS) entry which is preliminary data.</text>
</comment>
<sequence length="53" mass="6308">MPQQQRANQSIFHSTYWRNPAPNFRLLGFENARLRKAFLGTEKRSISYNPLKK</sequence>
<dbReference type="EMBL" id="SWJQ01000223">
    <property type="protein sequence ID" value="TRZ18460.1"/>
    <property type="molecule type" value="Genomic_DNA"/>
</dbReference>
<gene>
    <name evidence="1" type="ORF">HGM15179_008650</name>
</gene>